<protein>
    <recommendedName>
        <fullName evidence="1">GmrSD restriction endonucleases N-terminal domain-containing protein</fullName>
    </recommendedName>
</protein>
<dbReference type="Proteomes" id="UP000377803">
    <property type="component" value="Chromosome"/>
</dbReference>
<name>A0A5Q0UHP5_9ARCH</name>
<evidence type="ECO:0000313" key="3">
    <source>
        <dbReference type="Proteomes" id="UP000377803"/>
    </source>
</evidence>
<evidence type="ECO:0000259" key="1">
    <source>
        <dbReference type="Pfam" id="PF03235"/>
    </source>
</evidence>
<gene>
    <name evidence="2" type="ORF">LC1Nh_0995</name>
</gene>
<dbReference type="GeneID" id="42365389"/>
<dbReference type="KEGG" id="ncon:LC1Nh_0995"/>
<dbReference type="PANTHER" id="PTHR37292:SF2">
    <property type="entry name" value="DUF262 DOMAIN-CONTAINING PROTEIN"/>
    <property type="match status" value="1"/>
</dbReference>
<sequence>MGYSTESIAEAVENINSKYYLPAIQREFVWDEDQIVKLFDSLMRSYPIGSFLFWKVNEENKEEYVKYQFIQNYTTNRKHTPHPALHRNQTTDANGQSDIRLVLDGQQRLSSLFIGLKGSYTSKEKWKRYDNEDAWKKKKLYLNLLSNPDETTEGEMRLQYEFEFKKDPENSEGEYWYRVGKILGLENDKQKHKEVNRIKESEDLSSDEEFYVQSNLSQLYDIIKKQEIINYYTEKEQDMEKVLDIFIRTNDGGTQLTKSDLLLSMAVGNWAKGSDSEDEINAREEITNFVDRINNKLDEDNDFDKDFVLKSSLVLSELPVRYKVDNFTATNLEKIKANWNDIKEAIEKAVKLVNSFGVDSNNLTSQNALIPIAYFYMKNPSVELYGESVEKTETRKKIQKWFLSSLLNGTFGGQSDTVLRDAREAIKGNSQFPVEKINSKLRGRGKTVGFNEEIVENILEFEYGKKRTFLALTLLYDRTDWGHISYHTDHIFPDSKFEEEKLRERGYSEEKIEKYLENYEQIGNLQLLTENENTTKNDQEFGEWIKTQSEKSPEKHLIPTGESLQEFDQFLKFKKEREKLIEKRLRSLFS</sequence>
<dbReference type="AlphaFoldDB" id="A0A5Q0UHP5"/>
<dbReference type="OrthoDB" id="240912at2157"/>
<organism evidence="2 3">
    <name type="scientific">Candidatus Nanohalobium constans</name>
    <dbReference type="NCBI Taxonomy" id="2565781"/>
    <lineage>
        <taxon>Archaea</taxon>
        <taxon>Candidatus Nanohalarchaeota</taxon>
        <taxon>Candidatus Nanohalobia</taxon>
        <taxon>Candidatus Nanohalobiales</taxon>
        <taxon>Candidatus Nanohalobiaceae</taxon>
        <taxon>Candidatus Nanohalobium</taxon>
    </lineage>
</organism>
<feature type="domain" description="GmrSD restriction endonucleases N-terminal" evidence="1">
    <location>
        <begin position="9"/>
        <end position="264"/>
    </location>
</feature>
<dbReference type="RefSeq" id="WP_153550616.1">
    <property type="nucleotide sequence ID" value="NZ_CP040089.1"/>
</dbReference>
<accession>A0A5Q0UHP5</accession>
<dbReference type="PANTHER" id="PTHR37292">
    <property type="entry name" value="VNG6097C"/>
    <property type="match status" value="1"/>
</dbReference>
<dbReference type="InterPro" id="IPR004919">
    <property type="entry name" value="GmrSD_N"/>
</dbReference>
<dbReference type="Pfam" id="PF03235">
    <property type="entry name" value="GmrSD_N"/>
    <property type="match status" value="1"/>
</dbReference>
<evidence type="ECO:0000313" key="2">
    <source>
        <dbReference type="EMBL" id="QGA80871.1"/>
    </source>
</evidence>
<dbReference type="EMBL" id="CP040089">
    <property type="protein sequence ID" value="QGA80871.1"/>
    <property type="molecule type" value="Genomic_DNA"/>
</dbReference>
<keyword evidence="3" id="KW-1185">Reference proteome</keyword>
<proteinExistence type="predicted"/>
<reference evidence="3" key="1">
    <citation type="submission" date="2019-05" db="EMBL/GenBank/DDBJ databases">
        <title>Candidatus Nanohalobium constans, a novel model system to study the DPANN nano-sized archaea: genomic and physiological characterization of a nanoarchaeon co-cultured with its chitinotrophic host.</title>
        <authorList>
            <person name="La Cono V."/>
            <person name="Arcadi E."/>
            <person name="Crisafi F."/>
            <person name="Denaro R."/>
            <person name="La Spada G."/>
            <person name="Messina E."/>
            <person name="Smedile F."/>
            <person name="Toshchakov S.V."/>
            <person name="Shevchenko M.A."/>
            <person name="Golyshin P.N."/>
            <person name="Golyshina O.V."/>
            <person name="Ferrer M."/>
            <person name="Rohde M."/>
            <person name="Mushegian A."/>
            <person name="Sorokin D.Y."/>
            <person name="Giuliano L."/>
            <person name="Yakimov M.M."/>
        </authorList>
    </citation>
    <scope>NUCLEOTIDE SEQUENCE [LARGE SCALE GENOMIC DNA]</scope>
    <source>
        <strain evidence="3">LC1Nh</strain>
    </source>
</reference>